<dbReference type="AlphaFoldDB" id="A0A084GHY6"/>
<evidence type="ECO:0000256" key="1">
    <source>
        <dbReference type="ARBA" id="ARBA00007085"/>
    </source>
</evidence>
<dbReference type="Proteomes" id="UP000028545">
    <property type="component" value="Unassembled WGS sequence"/>
</dbReference>
<dbReference type="InterPro" id="IPR036574">
    <property type="entry name" value="Scorpion_toxin-like_sf"/>
</dbReference>
<evidence type="ECO:0000259" key="3">
    <source>
        <dbReference type="PROSITE" id="PS51378"/>
    </source>
</evidence>
<dbReference type="EMBL" id="JOWA01000011">
    <property type="protein sequence ID" value="KEZ46948.1"/>
    <property type="molecule type" value="Genomic_DNA"/>
</dbReference>
<gene>
    <name evidence="4" type="ORF">SAPIO_CDS0301</name>
</gene>
<dbReference type="Pfam" id="PF01097">
    <property type="entry name" value="Defensin_2"/>
    <property type="match status" value="1"/>
</dbReference>
<dbReference type="PROSITE" id="PS51378">
    <property type="entry name" value="INVERT_DEFENSINS"/>
    <property type="match status" value="1"/>
</dbReference>
<dbReference type="VEuPathDB" id="FungiDB:SAPIO_CDS0301"/>
<name>A0A084GHY6_PSEDA</name>
<reference evidence="4 5" key="1">
    <citation type="journal article" date="2014" name="Genome Announc.">
        <title>Draft genome sequence of the pathogenic fungus Scedosporium apiospermum.</title>
        <authorList>
            <person name="Vandeputte P."/>
            <person name="Ghamrawi S."/>
            <person name="Rechenmann M."/>
            <person name="Iltis A."/>
            <person name="Giraud S."/>
            <person name="Fleury M."/>
            <person name="Thornton C."/>
            <person name="Delhaes L."/>
            <person name="Meyer W."/>
            <person name="Papon N."/>
            <person name="Bouchara J.P."/>
        </authorList>
    </citation>
    <scope>NUCLEOTIDE SEQUENCE [LARGE SCALE GENOMIC DNA]</scope>
    <source>
        <strain evidence="4 5">IHEM 14462</strain>
    </source>
</reference>
<dbReference type="GeneID" id="27718453"/>
<dbReference type="KEGG" id="sapo:SAPIO_CDS0301"/>
<evidence type="ECO:0000313" key="5">
    <source>
        <dbReference type="Proteomes" id="UP000028545"/>
    </source>
</evidence>
<dbReference type="OrthoDB" id="5231674at2759"/>
<evidence type="ECO:0000313" key="4">
    <source>
        <dbReference type="EMBL" id="KEZ46948.1"/>
    </source>
</evidence>
<dbReference type="RefSeq" id="XP_016646747.1">
    <property type="nucleotide sequence ID" value="XM_016783114.1"/>
</dbReference>
<protein>
    <recommendedName>
        <fullName evidence="3">Invertebrate defensins family profile domain-containing protein</fullName>
    </recommendedName>
</protein>
<keyword evidence="2" id="KW-1015">Disulfide bond</keyword>
<comment type="caution">
    <text evidence="4">The sequence shown here is derived from an EMBL/GenBank/DDBJ whole genome shotgun (WGS) entry which is preliminary data.</text>
</comment>
<dbReference type="GO" id="GO:0006952">
    <property type="term" value="P:defense response"/>
    <property type="evidence" value="ECO:0007669"/>
    <property type="project" value="InterPro"/>
</dbReference>
<dbReference type="HOGENOM" id="CLU_2293293_0_0_1"/>
<feature type="domain" description="Invertebrate defensins family profile" evidence="3">
    <location>
        <begin position="51"/>
        <end position="86"/>
    </location>
</feature>
<evidence type="ECO:0000256" key="2">
    <source>
        <dbReference type="ARBA" id="ARBA00023157"/>
    </source>
</evidence>
<proteinExistence type="inferred from homology"/>
<dbReference type="Gene3D" id="3.30.30.10">
    <property type="entry name" value="Knottin, scorpion toxin-like"/>
    <property type="match status" value="1"/>
</dbReference>
<comment type="similarity">
    <text evidence="1">Belongs to the invertebrate defensin family.</text>
</comment>
<dbReference type="SUPFAM" id="SSF57095">
    <property type="entry name" value="Scorpion toxin-like"/>
    <property type="match status" value="1"/>
</dbReference>
<sequence>MAAPATDSVASVDANSPSEIDSLIAQLVALVETEQTPAAEARDVELEARAGFTCAFLGGNAGCQVKCFLLKGTGGYCNSKNICTCY</sequence>
<keyword evidence="5" id="KW-1185">Reference proteome</keyword>
<organism evidence="4 5">
    <name type="scientific">Pseudallescheria apiosperma</name>
    <name type="common">Scedosporium apiospermum</name>
    <dbReference type="NCBI Taxonomy" id="563466"/>
    <lineage>
        <taxon>Eukaryota</taxon>
        <taxon>Fungi</taxon>
        <taxon>Dikarya</taxon>
        <taxon>Ascomycota</taxon>
        <taxon>Pezizomycotina</taxon>
        <taxon>Sordariomycetes</taxon>
        <taxon>Hypocreomycetidae</taxon>
        <taxon>Microascales</taxon>
        <taxon>Microascaceae</taxon>
        <taxon>Scedosporium</taxon>
    </lineage>
</organism>
<dbReference type="InterPro" id="IPR001542">
    <property type="entry name" value="Defensin_invertebrate/fungal"/>
</dbReference>
<accession>A0A084GHY6</accession>